<dbReference type="Proteomes" id="UP001150603">
    <property type="component" value="Unassembled WGS sequence"/>
</dbReference>
<evidence type="ECO:0000313" key="1">
    <source>
        <dbReference type="EMBL" id="KAJ1942734.1"/>
    </source>
</evidence>
<dbReference type="EMBL" id="JANBPW010001890">
    <property type="protein sequence ID" value="KAJ1942734.1"/>
    <property type="molecule type" value="Genomic_DNA"/>
</dbReference>
<name>A0ACC1J9E6_9FUNG</name>
<gene>
    <name evidence="1" type="ORF">FBU59_003112</name>
</gene>
<organism evidence="1 2">
    <name type="scientific">Linderina macrospora</name>
    <dbReference type="NCBI Taxonomy" id="4868"/>
    <lineage>
        <taxon>Eukaryota</taxon>
        <taxon>Fungi</taxon>
        <taxon>Fungi incertae sedis</taxon>
        <taxon>Zoopagomycota</taxon>
        <taxon>Kickxellomycotina</taxon>
        <taxon>Kickxellomycetes</taxon>
        <taxon>Kickxellales</taxon>
        <taxon>Kickxellaceae</taxon>
        <taxon>Linderina</taxon>
    </lineage>
</organism>
<proteinExistence type="predicted"/>
<comment type="caution">
    <text evidence="1">The sequence shown here is derived from an EMBL/GenBank/DDBJ whole genome shotgun (WGS) entry which is preliminary data.</text>
</comment>
<sequence length="139" mass="16034">MEALDNLIRILGWTLENLVPNVARIADHAQEQANPVFRPNLRKIDKFDGTKPERLNDFLLEVEADFAMRPDRFPNDMAKLNYVIAHLTGPALRWITPRLADDPVLGLPDTYEELKMELLMVYSTGYNLHSLETKFLSIR</sequence>
<protein>
    <submittedName>
        <fullName evidence="1">Uncharacterized protein</fullName>
    </submittedName>
</protein>
<keyword evidence="2" id="KW-1185">Reference proteome</keyword>
<evidence type="ECO:0000313" key="2">
    <source>
        <dbReference type="Proteomes" id="UP001150603"/>
    </source>
</evidence>
<accession>A0ACC1J9E6</accession>
<reference evidence="1" key="1">
    <citation type="submission" date="2022-07" db="EMBL/GenBank/DDBJ databases">
        <title>Phylogenomic reconstructions and comparative analyses of Kickxellomycotina fungi.</title>
        <authorList>
            <person name="Reynolds N.K."/>
            <person name="Stajich J.E."/>
            <person name="Barry K."/>
            <person name="Grigoriev I.V."/>
            <person name="Crous P."/>
            <person name="Smith M.E."/>
        </authorList>
    </citation>
    <scope>NUCLEOTIDE SEQUENCE</scope>
    <source>
        <strain evidence="1">NRRL 5244</strain>
    </source>
</reference>